<accession>A0A6G1HVJ5</accession>
<evidence type="ECO:0000256" key="1">
    <source>
        <dbReference type="SAM" id="SignalP"/>
    </source>
</evidence>
<evidence type="ECO:0000313" key="2">
    <source>
        <dbReference type="EMBL" id="KAF2400083.1"/>
    </source>
</evidence>
<proteinExistence type="predicted"/>
<sequence length="60" mass="6317">MHGGWQVVVSTGSMVCACVWVCGTQLAMQLDPQIEMTTTMKRGLGLMEGGVGVVDASFDP</sequence>
<evidence type="ECO:0000313" key="3">
    <source>
        <dbReference type="Proteomes" id="UP000799640"/>
    </source>
</evidence>
<feature type="signal peptide" evidence="1">
    <location>
        <begin position="1"/>
        <end position="17"/>
    </location>
</feature>
<protein>
    <submittedName>
        <fullName evidence="2">Uncharacterized protein</fullName>
    </submittedName>
</protein>
<dbReference type="EMBL" id="ML996696">
    <property type="protein sequence ID" value="KAF2400083.1"/>
    <property type="molecule type" value="Genomic_DNA"/>
</dbReference>
<keyword evidence="3" id="KW-1185">Reference proteome</keyword>
<reference evidence="2" key="1">
    <citation type="journal article" date="2020" name="Stud. Mycol.">
        <title>101 Dothideomycetes genomes: a test case for predicting lifestyles and emergence of pathogens.</title>
        <authorList>
            <person name="Haridas S."/>
            <person name="Albert R."/>
            <person name="Binder M."/>
            <person name="Bloem J."/>
            <person name="Labutti K."/>
            <person name="Salamov A."/>
            <person name="Andreopoulos B."/>
            <person name="Baker S."/>
            <person name="Barry K."/>
            <person name="Bills G."/>
            <person name="Bluhm B."/>
            <person name="Cannon C."/>
            <person name="Castanera R."/>
            <person name="Culley D."/>
            <person name="Daum C."/>
            <person name="Ezra D."/>
            <person name="Gonzalez J."/>
            <person name="Henrissat B."/>
            <person name="Kuo A."/>
            <person name="Liang C."/>
            <person name="Lipzen A."/>
            <person name="Lutzoni F."/>
            <person name="Magnuson J."/>
            <person name="Mondo S."/>
            <person name="Nolan M."/>
            <person name="Ohm R."/>
            <person name="Pangilinan J."/>
            <person name="Park H.-J."/>
            <person name="Ramirez L."/>
            <person name="Alfaro M."/>
            <person name="Sun H."/>
            <person name="Tritt A."/>
            <person name="Yoshinaga Y."/>
            <person name="Zwiers L.-H."/>
            <person name="Turgeon B."/>
            <person name="Goodwin S."/>
            <person name="Spatafora J."/>
            <person name="Crous P."/>
            <person name="Grigoriev I."/>
        </authorList>
    </citation>
    <scope>NUCLEOTIDE SEQUENCE</scope>
    <source>
        <strain evidence="2">CBS 262.69</strain>
    </source>
</reference>
<feature type="chain" id="PRO_5026160821" evidence="1">
    <location>
        <begin position="18"/>
        <end position="60"/>
    </location>
</feature>
<gene>
    <name evidence="2" type="ORF">EJ06DRAFT_530837</name>
</gene>
<keyword evidence="1" id="KW-0732">Signal</keyword>
<dbReference type="Proteomes" id="UP000799640">
    <property type="component" value="Unassembled WGS sequence"/>
</dbReference>
<name>A0A6G1HVJ5_9PEZI</name>
<dbReference type="AlphaFoldDB" id="A0A6G1HVJ5"/>
<organism evidence="2 3">
    <name type="scientific">Trichodelitschia bisporula</name>
    <dbReference type="NCBI Taxonomy" id="703511"/>
    <lineage>
        <taxon>Eukaryota</taxon>
        <taxon>Fungi</taxon>
        <taxon>Dikarya</taxon>
        <taxon>Ascomycota</taxon>
        <taxon>Pezizomycotina</taxon>
        <taxon>Dothideomycetes</taxon>
        <taxon>Dothideomycetes incertae sedis</taxon>
        <taxon>Phaeotrichales</taxon>
        <taxon>Phaeotrichaceae</taxon>
        <taxon>Trichodelitschia</taxon>
    </lineage>
</organism>